<sequence length="252" mass="28627">MEYYQKVFVHCISAYKRTRRIVIEHIPSDSLNMASLLRMCRPLSGLAGSLASASKCAVQTTAHIGTLPKLLAPTLTQPILPSRPSILTQFINRTYSTNRLAPSRLAPNKQVPATTNKYQVVSTTYKHRTYQYREHISEDRALYLIHWYKPKLKKKRRHPLDSRPQMKGVVLRTLVKKPKKPNSANRKCVLVRLSNGKEATAYVPGEGHNLQEHNVVLVRFGRVKDVPGLRLKVIRGKYDCAHVVKKGSTVRV</sequence>
<evidence type="ECO:0000256" key="1">
    <source>
        <dbReference type="ARBA" id="ARBA00004173"/>
    </source>
</evidence>
<dbReference type="Gene3D" id="2.40.50.140">
    <property type="entry name" value="Nucleic acid-binding proteins"/>
    <property type="match status" value="1"/>
</dbReference>
<dbReference type="PRINTS" id="PR01034">
    <property type="entry name" value="RIBOSOMALS12"/>
</dbReference>
<dbReference type="FunFam" id="2.40.50.140:FF:000115">
    <property type="entry name" value="28S ribosomal protein S12, mitochondrial"/>
    <property type="match status" value="1"/>
</dbReference>
<dbReference type="AlphaFoldDB" id="A0AAV6VXQ5"/>
<evidence type="ECO:0000256" key="4">
    <source>
        <dbReference type="ARBA" id="ARBA00022980"/>
    </source>
</evidence>
<evidence type="ECO:0000256" key="3">
    <source>
        <dbReference type="ARBA" id="ARBA00022946"/>
    </source>
</evidence>
<dbReference type="Proteomes" id="UP000827092">
    <property type="component" value="Unassembled WGS sequence"/>
</dbReference>
<comment type="caution">
    <text evidence="8">The sequence shown here is derived from an EMBL/GenBank/DDBJ whole genome shotgun (WGS) entry which is preliminary data.</text>
</comment>
<evidence type="ECO:0000313" key="9">
    <source>
        <dbReference type="Proteomes" id="UP000827092"/>
    </source>
</evidence>
<dbReference type="GO" id="GO:0006412">
    <property type="term" value="P:translation"/>
    <property type="evidence" value="ECO:0007669"/>
    <property type="project" value="InterPro"/>
</dbReference>
<evidence type="ECO:0000256" key="7">
    <source>
        <dbReference type="ARBA" id="ARBA00035248"/>
    </source>
</evidence>
<dbReference type="CDD" id="cd03368">
    <property type="entry name" value="Ribosomal_S12"/>
    <property type="match status" value="1"/>
</dbReference>
<dbReference type="GO" id="GO:0015935">
    <property type="term" value="C:small ribosomal subunit"/>
    <property type="evidence" value="ECO:0007669"/>
    <property type="project" value="InterPro"/>
</dbReference>
<evidence type="ECO:0000256" key="5">
    <source>
        <dbReference type="ARBA" id="ARBA00023128"/>
    </source>
</evidence>
<keyword evidence="6" id="KW-0687">Ribonucleoprotein</keyword>
<dbReference type="InterPro" id="IPR006032">
    <property type="entry name" value="Ribosomal_uS12"/>
</dbReference>
<keyword evidence="4" id="KW-0689">Ribosomal protein</keyword>
<dbReference type="GO" id="GO:0003735">
    <property type="term" value="F:structural constituent of ribosome"/>
    <property type="evidence" value="ECO:0007669"/>
    <property type="project" value="InterPro"/>
</dbReference>
<dbReference type="InterPro" id="IPR005679">
    <property type="entry name" value="Ribosomal_uS12_bac"/>
</dbReference>
<dbReference type="PANTHER" id="PTHR11652">
    <property type="entry name" value="30S RIBOSOMAL PROTEIN S12 FAMILY MEMBER"/>
    <property type="match status" value="1"/>
</dbReference>
<evidence type="ECO:0000256" key="2">
    <source>
        <dbReference type="ARBA" id="ARBA00005657"/>
    </source>
</evidence>
<protein>
    <recommendedName>
        <fullName evidence="7">Small ribosomal subunit protein uS12m</fullName>
    </recommendedName>
</protein>
<reference evidence="8 9" key="1">
    <citation type="journal article" date="2022" name="Nat. Ecol. Evol.">
        <title>A masculinizing supergene underlies an exaggerated male reproductive morph in a spider.</title>
        <authorList>
            <person name="Hendrickx F."/>
            <person name="De Corte Z."/>
            <person name="Sonet G."/>
            <person name="Van Belleghem S.M."/>
            <person name="Kostlbacher S."/>
            <person name="Vangestel C."/>
        </authorList>
    </citation>
    <scope>NUCLEOTIDE SEQUENCE [LARGE SCALE GENOMIC DNA]</scope>
    <source>
        <strain evidence="8">W744_W776</strain>
    </source>
</reference>
<dbReference type="GO" id="GO:0005739">
    <property type="term" value="C:mitochondrion"/>
    <property type="evidence" value="ECO:0007669"/>
    <property type="project" value="UniProtKB-SubCell"/>
</dbReference>
<dbReference type="SUPFAM" id="SSF50249">
    <property type="entry name" value="Nucleic acid-binding proteins"/>
    <property type="match status" value="1"/>
</dbReference>
<evidence type="ECO:0000256" key="6">
    <source>
        <dbReference type="ARBA" id="ARBA00023274"/>
    </source>
</evidence>
<accession>A0AAV6VXQ5</accession>
<dbReference type="EMBL" id="JAFNEN010000012">
    <property type="protein sequence ID" value="KAG8200870.1"/>
    <property type="molecule type" value="Genomic_DNA"/>
</dbReference>
<gene>
    <name evidence="8" type="ORF">JTE90_015775</name>
</gene>
<evidence type="ECO:0000313" key="8">
    <source>
        <dbReference type="EMBL" id="KAG8200870.1"/>
    </source>
</evidence>
<dbReference type="PROSITE" id="PS00055">
    <property type="entry name" value="RIBOSOMAL_S12"/>
    <property type="match status" value="1"/>
</dbReference>
<dbReference type="InterPro" id="IPR012340">
    <property type="entry name" value="NA-bd_OB-fold"/>
</dbReference>
<name>A0AAV6VXQ5_9ARAC</name>
<keyword evidence="3" id="KW-0809">Transit peptide</keyword>
<comment type="similarity">
    <text evidence="2">Belongs to the universal ribosomal protein uS12 family.</text>
</comment>
<comment type="subcellular location">
    <subcellularLocation>
        <location evidence="1">Mitochondrion</location>
    </subcellularLocation>
</comment>
<dbReference type="NCBIfam" id="TIGR00981">
    <property type="entry name" value="rpsL_bact"/>
    <property type="match status" value="1"/>
</dbReference>
<organism evidence="8 9">
    <name type="scientific">Oedothorax gibbosus</name>
    <dbReference type="NCBI Taxonomy" id="931172"/>
    <lineage>
        <taxon>Eukaryota</taxon>
        <taxon>Metazoa</taxon>
        <taxon>Ecdysozoa</taxon>
        <taxon>Arthropoda</taxon>
        <taxon>Chelicerata</taxon>
        <taxon>Arachnida</taxon>
        <taxon>Araneae</taxon>
        <taxon>Araneomorphae</taxon>
        <taxon>Entelegynae</taxon>
        <taxon>Araneoidea</taxon>
        <taxon>Linyphiidae</taxon>
        <taxon>Erigoninae</taxon>
        <taxon>Oedothorax</taxon>
    </lineage>
</organism>
<dbReference type="Pfam" id="PF00164">
    <property type="entry name" value="Ribosom_S12_S23"/>
    <property type="match status" value="1"/>
</dbReference>
<keyword evidence="9" id="KW-1185">Reference proteome</keyword>
<proteinExistence type="inferred from homology"/>
<keyword evidence="5" id="KW-0496">Mitochondrion</keyword>